<organism evidence="1">
    <name type="scientific">seawater metagenome</name>
    <dbReference type="NCBI Taxonomy" id="1561972"/>
    <lineage>
        <taxon>unclassified sequences</taxon>
        <taxon>metagenomes</taxon>
        <taxon>ecological metagenomes</taxon>
    </lineage>
</organism>
<protein>
    <submittedName>
        <fullName evidence="1">Uncharacterized protein</fullName>
    </submittedName>
</protein>
<gene>
    <name evidence="1" type="ORF">CPAV1605_846</name>
</gene>
<name>A0A5E8CIS1_9ZZZZ</name>
<dbReference type="EMBL" id="CABVLZ010000003">
    <property type="protein sequence ID" value="VVU95121.1"/>
    <property type="molecule type" value="Genomic_DNA"/>
</dbReference>
<evidence type="ECO:0000313" key="1">
    <source>
        <dbReference type="EMBL" id="VVU95121.1"/>
    </source>
</evidence>
<dbReference type="AlphaFoldDB" id="A0A5E8CIS1"/>
<accession>A0A5E8CIS1</accession>
<proteinExistence type="predicted"/>
<reference evidence="1" key="1">
    <citation type="submission" date="2019-09" db="EMBL/GenBank/DDBJ databases">
        <authorList>
            <person name="Needham M D."/>
        </authorList>
    </citation>
    <scope>NUCLEOTIDE SEQUENCE</scope>
</reference>
<sequence>MDQVQQTEKQTPEKTVNLANLSNEDCLNLLFNALNKANANGVFQLDEAYVLKIAHNHLRQQLKNNDIKIEEE</sequence>